<feature type="compositionally biased region" description="Acidic residues" evidence="1">
    <location>
        <begin position="93"/>
        <end position="120"/>
    </location>
</feature>
<proteinExistence type="predicted"/>
<organism evidence="2 3">
    <name type="scientific">Acaulospora morrowiae</name>
    <dbReference type="NCBI Taxonomy" id="94023"/>
    <lineage>
        <taxon>Eukaryota</taxon>
        <taxon>Fungi</taxon>
        <taxon>Fungi incertae sedis</taxon>
        <taxon>Mucoromycota</taxon>
        <taxon>Glomeromycotina</taxon>
        <taxon>Glomeromycetes</taxon>
        <taxon>Diversisporales</taxon>
        <taxon>Acaulosporaceae</taxon>
        <taxon>Acaulospora</taxon>
    </lineage>
</organism>
<accession>A0A9N9G8X7</accession>
<dbReference type="EMBL" id="CAJVPV010005128">
    <property type="protein sequence ID" value="CAG8585306.1"/>
    <property type="molecule type" value="Genomic_DNA"/>
</dbReference>
<evidence type="ECO:0000313" key="2">
    <source>
        <dbReference type="EMBL" id="CAG8585306.1"/>
    </source>
</evidence>
<dbReference type="Proteomes" id="UP000789342">
    <property type="component" value="Unassembled WGS sequence"/>
</dbReference>
<dbReference type="AlphaFoldDB" id="A0A9N9G8X7"/>
<feature type="non-terminal residue" evidence="2">
    <location>
        <position position="240"/>
    </location>
</feature>
<name>A0A9N9G8X7_9GLOM</name>
<protein>
    <submittedName>
        <fullName evidence="2">1288_t:CDS:1</fullName>
    </submittedName>
</protein>
<reference evidence="2" key="1">
    <citation type="submission" date="2021-06" db="EMBL/GenBank/DDBJ databases">
        <authorList>
            <person name="Kallberg Y."/>
            <person name="Tangrot J."/>
            <person name="Rosling A."/>
        </authorList>
    </citation>
    <scope>NUCLEOTIDE SEQUENCE</scope>
    <source>
        <strain evidence="2">CL551</strain>
    </source>
</reference>
<feature type="region of interest" description="Disordered" evidence="1">
    <location>
        <begin position="61"/>
        <end position="120"/>
    </location>
</feature>
<evidence type="ECO:0000313" key="3">
    <source>
        <dbReference type="Proteomes" id="UP000789342"/>
    </source>
</evidence>
<dbReference type="OrthoDB" id="2397787at2759"/>
<keyword evidence="3" id="KW-1185">Reference proteome</keyword>
<sequence>MFSLDSAWWEKIKRGEESTKDRECDNTSRFELNQLTDDEAFTFNVEQKKRFKRLNSIEKKADELPDESKIRNPSPLKLILSDDGNAPTPKDSNDDDLELEESEDEDDEDSELEENDDLDDAIDEVEIRNKLLNILNWKPTSEFTQYIEQFTEDVCIQSEIPTIVRKSFVSGRFEPYYHEAHDIAQQILTHFTCNRTLSIKKKDDLTPVVSYGPMEHLQMDLVDFTAYKNDNDGFAWLLTI</sequence>
<feature type="compositionally biased region" description="Basic and acidic residues" evidence="1">
    <location>
        <begin position="61"/>
        <end position="70"/>
    </location>
</feature>
<comment type="caution">
    <text evidence="2">The sequence shown here is derived from an EMBL/GenBank/DDBJ whole genome shotgun (WGS) entry which is preliminary data.</text>
</comment>
<evidence type="ECO:0000256" key="1">
    <source>
        <dbReference type="SAM" id="MobiDB-lite"/>
    </source>
</evidence>
<gene>
    <name evidence="2" type="ORF">AMORRO_LOCUS7098</name>
</gene>